<keyword evidence="4" id="KW-1185">Reference proteome</keyword>
<gene>
    <name evidence="3" type="ORF">Dthio_PD0752</name>
</gene>
<dbReference type="EMBL" id="ACJN02000003">
    <property type="protein sequence ID" value="EFI33419.1"/>
    <property type="molecule type" value="Genomic_DNA"/>
</dbReference>
<name>D6SRV3_9BACT</name>
<dbReference type="RefSeq" id="WP_008870771.1">
    <property type="nucleotide sequence ID" value="NZ_ACJN02000003.1"/>
</dbReference>
<proteinExistence type="predicted"/>
<dbReference type="eggNOG" id="COG0582">
    <property type="taxonomic scope" value="Bacteria"/>
</dbReference>
<evidence type="ECO:0000313" key="4">
    <source>
        <dbReference type="Proteomes" id="UP000005496"/>
    </source>
</evidence>
<reference evidence="3" key="1">
    <citation type="submission" date="2010-05" db="EMBL/GenBank/DDBJ databases">
        <title>The draft genome of Desulfonatronospira thiodismutans ASO3-1.</title>
        <authorList>
            <consortium name="US DOE Joint Genome Institute (JGI-PGF)"/>
            <person name="Lucas S."/>
            <person name="Copeland A."/>
            <person name="Lapidus A."/>
            <person name="Cheng J.-F."/>
            <person name="Bruce D."/>
            <person name="Goodwin L."/>
            <person name="Pitluck S."/>
            <person name="Chertkov O."/>
            <person name="Brettin T."/>
            <person name="Detter J.C."/>
            <person name="Han C."/>
            <person name="Land M.L."/>
            <person name="Hauser L."/>
            <person name="Kyrpides N."/>
            <person name="Mikhailova N."/>
            <person name="Muyzer G."/>
            <person name="Woyke T."/>
        </authorList>
    </citation>
    <scope>NUCLEOTIDE SEQUENCE [LARGE SCALE GENOMIC DNA]</scope>
    <source>
        <strain evidence="3">ASO3-1</strain>
    </source>
</reference>
<sequence length="97" mass="10914">MPRQNLTPKFVTNPPKPTDKPKTDYFDTQVSGFILEVRSSGKATYYLRYRDVAGQLKQVKLGTPETLSLDGARSRVSLAPKNSPCLPEDYALFSLYE</sequence>
<dbReference type="Pfam" id="PF13356">
    <property type="entry name" value="Arm-DNA-bind_3"/>
    <property type="match status" value="1"/>
</dbReference>
<dbReference type="AlphaFoldDB" id="D6SRV3"/>
<comment type="caution">
    <text evidence="3">The sequence shown here is derived from an EMBL/GenBank/DDBJ whole genome shotgun (WGS) entry which is preliminary data.</text>
</comment>
<dbReference type="Proteomes" id="UP000005496">
    <property type="component" value="Unassembled WGS sequence"/>
</dbReference>
<accession>D6SRV3</accession>
<dbReference type="InterPro" id="IPR025166">
    <property type="entry name" value="Integrase_DNA_bind_dom"/>
</dbReference>
<feature type="domain" description="Integrase DNA-binding" evidence="2">
    <location>
        <begin position="6"/>
        <end position="76"/>
    </location>
</feature>
<organism evidence="3 4">
    <name type="scientific">Desulfonatronospira thiodismutans ASO3-1</name>
    <dbReference type="NCBI Taxonomy" id="555779"/>
    <lineage>
        <taxon>Bacteria</taxon>
        <taxon>Pseudomonadati</taxon>
        <taxon>Thermodesulfobacteriota</taxon>
        <taxon>Desulfovibrionia</taxon>
        <taxon>Desulfovibrionales</taxon>
        <taxon>Desulfonatronovibrionaceae</taxon>
        <taxon>Desulfonatronospira</taxon>
    </lineage>
</organism>
<evidence type="ECO:0000313" key="3">
    <source>
        <dbReference type="EMBL" id="EFI33419.1"/>
    </source>
</evidence>
<dbReference type="Gene3D" id="3.30.160.390">
    <property type="entry name" value="Integrase, DNA-binding domain"/>
    <property type="match status" value="1"/>
</dbReference>
<protein>
    <recommendedName>
        <fullName evidence="2">Integrase DNA-binding domain-containing protein</fullName>
    </recommendedName>
</protein>
<dbReference type="InterPro" id="IPR038488">
    <property type="entry name" value="Integrase_DNA-bd_sf"/>
</dbReference>
<evidence type="ECO:0000256" key="1">
    <source>
        <dbReference type="SAM" id="MobiDB-lite"/>
    </source>
</evidence>
<evidence type="ECO:0000259" key="2">
    <source>
        <dbReference type="Pfam" id="PF13356"/>
    </source>
</evidence>
<feature type="region of interest" description="Disordered" evidence="1">
    <location>
        <begin position="1"/>
        <end position="23"/>
    </location>
</feature>